<accession>A0A285UXK8</accession>
<proteinExistence type="predicted"/>
<dbReference type="InterPro" id="IPR041227">
    <property type="entry name" value="FluMu_N"/>
</dbReference>
<feature type="domain" description="Mu-like prophage FluMu N-terminal" evidence="2">
    <location>
        <begin position="197"/>
        <end position="236"/>
    </location>
</feature>
<evidence type="ECO:0000256" key="1">
    <source>
        <dbReference type="SAM" id="MobiDB-lite"/>
    </source>
</evidence>
<feature type="region of interest" description="Disordered" evidence="1">
    <location>
        <begin position="1"/>
        <end position="73"/>
    </location>
</feature>
<evidence type="ECO:0000313" key="4">
    <source>
        <dbReference type="Proteomes" id="UP000219167"/>
    </source>
</evidence>
<keyword evidence="4" id="KW-1185">Reference proteome</keyword>
<evidence type="ECO:0000259" key="2">
    <source>
        <dbReference type="Pfam" id="PF17891"/>
    </source>
</evidence>
<organism evidence="3 4">
    <name type="scientific">Rhizobium subbaraonis</name>
    <dbReference type="NCBI Taxonomy" id="908946"/>
    <lineage>
        <taxon>Bacteria</taxon>
        <taxon>Pseudomonadati</taxon>
        <taxon>Pseudomonadota</taxon>
        <taxon>Alphaproteobacteria</taxon>
        <taxon>Hyphomicrobiales</taxon>
        <taxon>Rhizobiaceae</taxon>
        <taxon>Rhizobium/Agrobacterium group</taxon>
        <taxon>Rhizobium</taxon>
    </lineage>
</organism>
<dbReference type="Gene3D" id="3.40.5.80">
    <property type="match status" value="1"/>
</dbReference>
<dbReference type="RefSeq" id="WP_097142741.1">
    <property type="nucleotide sequence ID" value="NZ_OBQD01000023.1"/>
</dbReference>
<gene>
    <name evidence="3" type="ORF">SAMN05892877_12378</name>
</gene>
<name>A0A285UXK8_9HYPH</name>
<sequence length="238" mass="24020">MSKRKTNTPAADDAAKGVGTGSQPSVVSVNETEGGPSGTNGPDGTNPPESDLNGEAGNSAGLADRGQQSGGEDASSFVVFEASDVGGVTAEKIKADAITAVARGLQTYSEASQGDAAEGTGANAGPVFTLDDVLVAAAADNVAQLLHFADIGQRLLAVLASQGSSMSADDYIARLRLAEDASTEKVNSVAIRVTGPRDGFRRAGIALSKAGQTFEPGQLTLKQIAALIDDPGITVEYL</sequence>
<protein>
    <recommendedName>
        <fullName evidence="2">Mu-like prophage FluMu N-terminal domain-containing protein</fullName>
    </recommendedName>
</protein>
<dbReference type="Proteomes" id="UP000219167">
    <property type="component" value="Unassembled WGS sequence"/>
</dbReference>
<dbReference type="AlphaFoldDB" id="A0A285UXK8"/>
<dbReference type="SUPFAM" id="SSF160059">
    <property type="entry name" value="PriA/YqbF domain"/>
    <property type="match status" value="1"/>
</dbReference>
<reference evidence="3 4" key="1">
    <citation type="submission" date="2017-08" db="EMBL/GenBank/DDBJ databases">
        <authorList>
            <person name="de Groot N.N."/>
        </authorList>
    </citation>
    <scope>NUCLEOTIDE SEQUENCE [LARGE SCALE GENOMIC DNA]</scope>
    <source>
        <strain evidence="3 4">JC85</strain>
    </source>
</reference>
<dbReference type="EMBL" id="OBQD01000023">
    <property type="protein sequence ID" value="SOC46655.1"/>
    <property type="molecule type" value="Genomic_DNA"/>
</dbReference>
<evidence type="ECO:0000313" key="3">
    <source>
        <dbReference type="EMBL" id="SOC46655.1"/>
    </source>
</evidence>
<feature type="compositionally biased region" description="Polar residues" evidence="1">
    <location>
        <begin position="21"/>
        <end position="31"/>
    </location>
</feature>
<dbReference type="Pfam" id="PF17891">
    <property type="entry name" value="FluMu_N"/>
    <property type="match status" value="1"/>
</dbReference>